<dbReference type="InterPro" id="IPR023346">
    <property type="entry name" value="Lysozyme-like_dom_sf"/>
</dbReference>
<proteinExistence type="predicted"/>
<dbReference type="OrthoDB" id="9815002at2"/>
<dbReference type="InterPro" id="IPR008258">
    <property type="entry name" value="Transglycosylase_SLT_dom_1"/>
</dbReference>
<dbReference type="Gene3D" id="1.10.530.10">
    <property type="match status" value="1"/>
</dbReference>
<accession>A0A4S4BMZ9</accession>
<dbReference type="PANTHER" id="PTHR37423:SF2">
    <property type="entry name" value="MEMBRANE-BOUND LYTIC MUREIN TRANSGLYCOSYLASE C"/>
    <property type="match status" value="1"/>
</dbReference>
<evidence type="ECO:0000313" key="3">
    <source>
        <dbReference type="Proteomes" id="UP000310636"/>
    </source>
</evidence>
<keyword evidence="3" id="KW-1185">Reference proteome</keyword>
<evidence type="ECO:0000259" key="1">
    <source>
        <dbReference type="Pfam" id="PF01464"/>
    </source>
</evidence>
<dbReference type="EMBL" id="SSOB01000030">
    <property type="protein sequence ID" value="THF75649.1"/>
    <property type="molecule type" value="Genomic_DNA"/>
</dbReference>
<dbReference type="Pfam" id="PF01464">
    <property type="entry name" value="SLT"/>
    <property type="match status" value="1"/>
</dbReference>
<gene>
    <name evidence="2" type="ORF">E6C55_21450</name>
</gene>
<feature type="domain" description="Transglycosylase SLT" evidence="1">
    <location>
        <begin position="125"/>
        <end position="220"/>
    </location>
</feature>
<dbReference type="CDD" id="cd16896">
    <property type="entry name" value="LT_Slt70-like"/>
    <property type="match status" value="1"/>
</dbReference>
<organism evidence="2 3">
    <name type="scientific">Cohnella fermenti</name>
    <dbReference type="NCBI Taxonomy" id="2565925"/>
    <lineage>
        <taxon>Bacteria</taxon>
        <taxon>Bacillati</taxon>
        <taxon>Bacillota</taxon>
        <taxon>Bacilli</taxon>
        <taxon>Bacillales</taxon>
        <taxon>Paenibacillaceae</taxon>
        <taxon>Cohnella</taxon>
    </lineage>
</organism>
<dbReference type="Proteomes" id="UP000310636">
    <property type="component" value="Unassembled WGS sequence"/>
</dbReference>
<sequence>MLSTDEGTASDYSAYGASGLGSSLGLSSLGSYGYDSSSYGLASLLGGTSSGSSLSELLGGSSSLSGLSALLGGTSSLGALSGLSSLGLDSYSSYSSGSYLASLLGSASGSQLRTDSGYTSLYDGLIAQAASQYGVDPALVKGVIQAESSFRSDAESSAGAKGLMQLMDGTAQGLGVTDSFDAVQNIDGGTRYLSYLLRKYNGNEATALAAYNAGPGRVDKLGITTNEELLSKLGQLPEETQAYIGKVLSNRSLWSSAL</sequence>
<reference evidence="2 3" key="1">
    <citation type="submission" date="2019-04" db="EMBL/GenBank/DDBJ databases">
        <title>Cohnella sp. nov. isolated from preserved vegetables.</title>
        <authorList>
            <person name="Lin S.-Y."/>
            <person name="Hung M.-H."/>
            <person name="Young C.-C."/>
        </authorList>
    </citation>
    <scope>NUCLEOTIDE SEQUENCE [LARGE SCALE GENOMIC DNA]</scope>
    <source>
        <strain evidence="2 3">CC-MHH1044</strain>
    </source>
</reference>
<dbReference type="AlphaFoldDB" id="A0A4S4BMZ9"/>
<dbReference type="SUPFAM" id="SSF53955">
    <property type="entry name" value="Lysozyme-like"/>
    <property type="match status" value="1"/>
</dbReference>
<name>A0A4S4BMZ9_9BACL</name>
<protein>
    <submittedName>
        <fullName evidence="2">Lytic transglycosylase domain-containing protein</fullName>
    </submittedName>
</protein>
<dbReference type="PANTHER" id="PTHR37423">
    <property type="entry name" value="SOLUBLE LYTIC MUREIN TRANSGLYCOSYLASE-RELATED"/>
    <property type="match status" value="1"/>
</dbReference>
<comment type="caution">
    <text evidence="2">The sequence shown here is derived from an EMBL/GenBank/DDBJ whole genome shotgun (WGS) entry which is preliminary data.</text>
</comment>
<evidence type="ECO:0000313" key="2">
    <source>
        <dbReference type="EMBL" id="THF75649.1"/>
    </source>
</evidence>